<accession>A1ZM55</accession>
<dbReference type="AlphaFoldDB" id="A1ZM55"/>
<comment type="caution">
    <text evidence="1">The sequence shown here is derived from an EMBL/GenBank/DDBJ whole genome shotgun (WGS) entry which is preliminary data.</text>
</comment>
<protein>
    <submittedName>
        <fullName evidence="1">Uncharacterized protein</fullName>
    </submittedName>
</protein>
<dbReference type="Proteomes" id="UP000004095">
    <property type="component" value="Unassembled WGS sequence"/>
</dbReference>
<evidence type="ECO:0000313" key="2">
    <source>
        <dbReference type="Proteomes" id="UP000004095"/>
    </source>
</evidence>
<evidence type="ECO:0000313" key="1">
    <source>
        <dbReference type="EMBL" id="EAY28587.1"/>
    </source>
</evidence>
<name>A1ZM55_MICM2</name>
<reference evidence="1 2" key="1">
    <citation type="submission" date="2007-01" db="EMBL/GenBank/DDBJ databases">
        <authorList>
            <person name="Haygood M."/>
            <person name="Podell S."/>
            <person name="Anderson C."/>
            <person name="Hopkinson B."/>
            <person name="Roe K."/>
            <person name="Barbeau K."/>
            <person name="Gaasterland T."/>
            <person name="Ferriera S."/>
            <person name="Johnson J."/>
            <person name="Kravitz S."/>
            <person name="Beeson K."/>
            <person name="Sutton G."/>
            <person name="Rogers Y.-H."/>
            <person name="Friedman R."/>
            <person name="Frazier M."/>
            <person name="Venter J.C."/>
        </authorList>
    </citation>
    <scope>NUCLEOTIDE SEQUENCE [LARGE SCALE GENOMIC DNA]</scope>
    <source>
        <strain evidence="1 2">ATCC 23134</strain>
    </source>
</reference>
<dbReference type="EMBL" id="AAWS01000015">
    <property type="protein sequence ID" value="EAY28587.1"/>
    <property type="molecule type" value="Genomic_DNA"/>
</dbReference>
<dbReference type="RefSeq" id="WP_002697863.1">
    <property type="nucleotide sequence ID" value="NZ_AAWS01000015.1"/>
</dbReference>
<gene>
    <name evidence="1" type="ORF">M23134_04434</name>
</gene>
<keyword evidence="2" id="KW-1185">Reference proteome</keyword>
<organism evidence="1 2">
    <name type="scientific">Microscilla marina ATCC 23134</name>
    <dbReference type="NCBI Taxonomy" id="313606"/>
    <lineage>
        <taxon>Bacteria</taxon>
        <taxon>Pseudomonadati</taxon>
        <taxon>Bacteroidota</taxon>
        <taxon>Cytophagia</taxon>
        <taxon>Cytophagales</taxon>
        <taxon>Microscillaceae</taxon>
        <taxon>Microscilla</taxon>
    </lineage>
</organism>
<proteinExistence type="predicted"/>
<sequence>MLNCFSIFAQTTQASPQFMQAMDQQLTSEFRQLTQGVDIHRFALTPTSVIERSFTIKFLEGVSILACNLSAPAGPAYSISIGWQSIPTGRQIFPQDDIQAGEIRFEWQQLPAQQIFKQFGYPLPLPFDTTPFPFIIEYWEAPLPDVHLYIEFTEAPPSKTEEILYKVLDQELATWGELNEYLQENNQPYAGFIHSLGEVEHVNRQHFCFRVDLGSALFHGLQKILQILSHASIAPLICKVKVS</sequence>